<keyword evidence="3" id="KW-0143">Chaperone</keyword>
<dbReference type="PANTHER" id="PTHR21013">
    <property type="entry name" value="ATP SYNTHASE MITOCHONDRIAL F1 COMPLEX ASSEMBLY FACTOR 2/ATP12 PROTEIN, MITOCHONDRIAL PRECURSOR"/>
    <property type="match status" value="1"/>
</dbReference>
<dbReference type="InterPro" id="IPR042272">
    <property type="entry name" value="ATP12_ATP_synth-F1-assembly_N"/>
</dbReference>
<dbReference type="Gene3D" id="3.30.2180.10">
    <property type="entry name" value="ATP12-like"/>
    <property type="match status" value="1"/>
</dbReference>
<dbReference type="SUPFAM" id="SSF160909">
    <property type="entry name" value="ATP12-like"/>
    <property type="match status" value="1"/>
</dbReference>
<protein>
    <submittedName>
        <fullName evidence="4">ATPase</fullName>
    </submittedName>
</protein>
<evidence type="ECO:0000313" key="5">
    <source>
        <dbReference type="Proteomes" id="UP000245916"/>
    </source>
</evidence>
<proteinExistence type="inferred from homology"/>
<keyword evidence="5" id="KW-1185">Reference proteome</keyword>
<dbReference type="RefSeq" id="WP_109272105.1">
    <property type="nucleotide sequence ID" value="NZ_QFFF01000001.1"/>
</dbReference>
<dbReference type="AlphaFoldDB" id="A0A2U2J6K7"/>
<dbReference type="Proteomes" id="UP000245916">
    <property type="component" value="Unassembled WGS sequence"/>
</dbReference>
<dbReference type="InterPro" id="IPR011419">
    <property type="entry name" value="ATP12_ATP_synth-F1-assembly"/>
</dbReference>
<evidence type="ECO:0000256" key="3">
    <source>
        <dbReference type="ARBA" id="ARBA00023186"/>
    </source>
</evidence>
<dbReference type="EMBL" id="QFFF01000001">
    <property type="protein sequence ID" value="PWG03932.1"/>
    <property type="molecule type" value="Genomic_DNA"/>
</dbReference>
<organism evidence="4 5">
    <name type="scientific">Allosphingosinicella humi</name>
    <dbReference type="NCBI Taxonomy" id="2068657"/>
    <lineage>
        <taxon>Bacteria</taxon>
        <taxon>Pseudomonadati</taxon>
        <taxon>Pseudomonadota</taxon>
        <taxon>Alphaproteobacteria</taxon>
        <taxon>Sphingomonadales</taxon>
        <taxon>Sphingomonadaceae</taxon>
        <taxon>Allosphingosinicella</taxon>
    </lineage>
</organism>
<accession>A0A2U2J6K7</accession>
<keyword evidence="2" id="KW-0809">Transit peptide</keyword>
<dbReference type="GO" id="GO:0043461">
    <property type="term" value="P:proton-transporting ATP synthase complex assembly"/>
    <property type="evidence" value="ECO:0007669"/>
    <property type="project" value="InterPro"/>
</dbReference>
<gene>
    <name evidence="4" type="ORF">DF286_08810</name>
</gene>
<dbReference type="Pfam" id="PF07542">
    <property type="entry name" value="ATP12"/>
    <property type="match status" value="1"/>
</dbReference>
<evidence type="ECO:0000256" key="1">
    <source>
        <dbReference type="ARBA" id="ARBA00008231"/>
    </source>
</evidence>
<dbReference type="OrthoDB" id="9797825at2"/>
<dbReference type="InterPro" id="IPR023335">
    <property type="entry name" value="ATP12_ortho_dom_sf"/>
</dbReference>
<sequence>MKRFYDQARFDPAADGFEIRLDERPVRTPARNLLYVPTEGLAQAIAEEWNAQGEEVNPRSMPLTGLANAALDRVAPDPQTFAASLARYGESDLLCYRADTPAPLVRRQAEHWDPLLAWARRRFDIDFEIVCGIMHRPQHEATLRQLAHAVAARGPFELAGLSPLVTIGGSLVIALALAEEAIDLDAAWSAATLDETWQAEQWGEDVDAAAVLEERRRDFAAAYRFLTLVQVR</sequence>
<dbReference type="PANTHER" id="PTHR21013:SF10">
    <property type="entry name" value="ATP SYNTHASE MITOCHONDRIAL F1 COMPLEX ASSEMBLY FACTOR 2"/>
    <property type="match status" value="1"/>
</dbReference>
<evidence type="ECO:0000313" key="4">
    <source>
        <dbReference type="EMBL" id="PWG03932.1"/>
    </source>
</evidence>
<comment type="caution">
    <text evidence="4">The sequence shown here is derived from an EMBL/GenBank/DDBJ whole genome shotgun (WGS) entry which is preliminary data.</text>
</comment>
<evidence type="ECO:0000256" key="2">
    <source>
        <dbReference type="ARBA" id="ARBA00022946"/>
    </source>
</evidence>
<dbReference type="Gene3D" id="1.10.3580.10">
    <property type="entry name" value="ATP12 ATPase"/>
    <property type="match status" value="1"/>
</dbReference>
<reference evidence="4 5" key="1">
    <citation type="submission" date="2018-05" db="EMBL/GenBank/DDBJ databases">
        <title>Genome of Sphingosinicella humi QZX222.</title>
        <authorList>
            <person name="Qiao Z."/>
            <person name="Wang G."/>
        </authorList>
    </citation>
    <scope>NUCLEOTIDE SEQUENCE [LARGE SCALE GENOMIC DNA]</scope>
    <source>
        <strain evidence="4 5">QZX222</strain>
    </source>
</reference>
<name>A0A2U2J6K7_9SPHN</name>
<comment type="similarity">
    <text evidence="1">Belongs to the ATP12 family.</text>
</comment>